<proteinExistence type="inferred from homology"/>
<dbReference type="SUPFAM" id="SSF49764">
    <property type="entry name" value="HSP20-like chaperones"/>
    <property type="match status" value="1"/>
</dbReference>
<organism evidence="4 5">
    <name type="scientific">Rhodanobacter thiooxydans</name>
    <dbReference type="NCBI Taxonomy" id="416169"/>
    <lineage>
        <taxon>Bacteria</taxon>
        <taxon>Pseudomonadati</taxon>
        <taxon>Pseudomonadota</taxon>
        <taxon>Gammaproteobacteria</taxon>
        <taxon>Lysobacterales</taxon>
        <taxon>Rhodanobacteraceae</taxon>
        <taxon>Rhodanobacter</taxon>
    </lineage>
</organism>
<dbReference type="STRING" id="416169.RHOFW104T7_13275"/>
<reference evidence="4 5" key="1">
    <citation type="journal article" date="2016" name="MBio">
        <title>Lateral Gene Transfer in a Heavy Metal-Contaminated-Groundwater Microbial Community.</title>
        <authorList>
            <person name="Hemme C.L."/>
            <person name="Green S.J."/>
            <person name="Rishishwar L."/>
            <person name="Prakash O."/>
            <person name="Pettenato A."/>
            <person name="Chakraborty R."/>
            <person name="Deutschbauer A.M."/>
            <person name="Van Nostrand J.D."/>
            <person name="Wu L."/>
            <person name="He Z."/>
            <person name="Jordan I.K."/>
            <person name="Hazen T.C."/>
            <person name="Arkin A.P."/>
            <person name="Kostka J.E."/>
            <person name="Zhou J."/>
        </authorList>
    </citation>
    <scope>NUCLEOTIDE SEQUENCE [LARGE SCALE GENOMIC DNA]</scope>
    <source>
        <strain evidence="4 5">FW104-T7</strain>
    </source>
</reference>
<sequence length="152" mass="16939">MNLSRNFSWNPAGTANIGDIREAFDRLLGNPAEADQSNVVTSQWAPRVDIKEEDKRFVIYADIPGVDPEKIEVSMEKGILTIKGERTVENREQNGKFTRLERSHGVFYRRFALPDSADADGVTAHGKDGVLEIVIPKKAETTPRRITINTGS</sequence>
<dbReference type="Pfam" id="PF00011">
    <property type="entry name" value="HSP20"/>
    <property type="match status" value="1"/>
</dbReference>
<feature type="domain" description="SHSP" evidence="3">
    <location>
        <begin position="39"/>
        <end position="151"/>
    </location>
</feature>
<dbReference type="PANTHER" id="PTHR11527">
    <property type="entry name" value="HEAT-SHOCK PROTEIN 20 FAMILY MEMBER"/>
    <property type="match status" value="1"/>
</dbReference>
<dbReference type="Proteomes" id="UP000076131">
    <property type="component" value="Unassembled WGS sequence"/>
</dbReference>
<dbReference type="PROSITE" id="PS01031">
    <property type="entry name" value="SHSP"/>
    <property type="match status" value="1"/>
</dbReference>
<dbReference type="CDD" id="cd06464">
    <property type="entry name" value="ACD_sHsps-like"/>
    <property type="match status" value="1"/>
</dbReference>
<protein>
    <submittedName>
        <fullName evidence="4">Heat-shock protein Hsp20</fullName>
    </submittedName>
</protein>
<dbReference type="InterPro" id="IPR008978">
    <property type="entry name" value="HSP20-like_chaperone"/>
</dbReference>
<evidence type="ECO:0000313" key="5">
    <source>
        <dbReference type="Proteomes" id="UP000076131"/>
    </source>
</evidence>
<dbReference type="RefSeq" id="WP_008435583.1">
    <property type="nucleotide sequence ID" value="NZ_LVJS01000043.1"/>
</dbReference>
<evidence type="ECO:0000256" key="2">
    <source>
        <dbReference type="RuleBase" id="RU003616"/>
    </source>
</evidence>
<accession>A0A154QHC1</accession>
<dbReference type="AlphaFoldDB" id="A0A154QHC1"/>
<keyword evidence="5" id="KW-1185">Reference proteome</keyword>
<evidence type="ECO:0000256" key="1">
    <source>
        <dbReference type="PROSITE-ProRule" id="PRU00285"/>
    </source>
</evidence>
<comment type="similarity">
    <text evidence="1 2">Belongs to the small heat shock protein (HSP20) family.</text>
</comment>
<dbReference type="Gene3D" id="2.60.40.790">
    <property type="match status" value="1"/>
</dbReference>
<comment type="caution">
    <text evidence="4">The sequence shown here is derived from an EMBL/GenBank/DDBJ whole genome shotgun (WGS) entry which is preliminary data.</text>
</comment>
<dbReference type="InterPro" id="IPR002068">
    <property type="entry name" value="A-crystallin/Hsp20_dom"/>
</dbReference>
<evidence type="ECO:0000313" key="4">
    <source>
        <dbReference type="EMBL" id="KZC23566.1"/>
    </source>
</evidence>
<dbReference type="EMBL" id="LVJS01000043">
    <property type="protein sequence ID" value="KZC23566.1"/>
    <property type="molecule type" value="Genomic_DNA"/>
</dbReference>
<name>A0A154QHC1_9GAMM</name>
<evidence type="ECO:0000259" key="3">
    <source>
        <dbReference type="PROSITE" id="PS01031"/>
    </source>
</evidence>
<dbReference type="InterPro" id="IPR031107">
    <property type="entry name" value="Small_HSP"/>
</dbReference>
<dbReference type="eggNOG" id="COG0071">
    <property type="taxonomic scope" value="Bacteria"/>
</dbReference>
<gene>
    <name evidence="4" type="ORF">RHOFW104T7_13275</name>
</gene>